<comment type="caution">
    <text evidence="12">The sequence shown here is derived from an EMBL/GenBank/DDBJ whole genome shotgun (WGS) entry which is preliminary data.</text>
</comment>
<dbReference type="InterPro" id="IPR006456">
    <property type="entry name" value="ZF_HD_homeobox_Cys/His_dimer"/>
</dbReference>
<dbReference type="InterPro" id="IPR006455">
    <property type="entry name" value="Homeodomain_ZF_HD"/>
</dbReference>
<evidence type="ECO:0000256" key="6">
    <source>
        <dbReference type="ARBA" id="ARBA00023125"/>
    </source>
</evidence>
<dbReference type="Gene3D" id="1.10.10.60">
    <property type="entry name" value="Homeodomain-like"/>
    <property type="match status" value="1"/>
</dbReference>
<feature type="region of interest" description="Disordered" evidence="10">
    <location>
        <begin position="296"/>
        <end position="328"/>
    </location>
</feature>
<dbReference type="EMBL" id="BAABME010010451">
    <property type="protein sequence ID" value="GAA0178839.1"/>
    <property type="molecule type" value="Genomic_DNA"/>
</dbReference>
<evidence type="ECO:0000256" key="7">
    <source>
        <dbReference type="ARBA" id="ARBA00023155"/>
    </source>
</evidence>
<dbReference type="PANTHER" id="PTHR31948">
    <property type="entry name" value="ZINC-FINGER HOMEODOMAIN PROTEIN 2"/>
    <property type="match status" value="1"/>
</dbReference>
<feature type="compositionally biased region" description="Polar residues" evidence="10">
    <location>
        <begin position="1"/>
        <end position="10"/>
    </location>
</feature>
<dbReference type="GO" id="GO:0050793">
    <property type="term" value="P:regulation of developmental process"/>
    <property type="evidence" value="ECO:0007669"/>
    <property type="project" value="TreeGrafter"/>
</dbReference>
<protein>
    <recommendedName>
        <fullName evidence="11">ZF-HD dimerization-type domain-containing protein</fullName>
    </recommendedName>
</protein>
<comment type="subcellular location">
    <subcellularLocation>
        <location evidence="1">Nucleus</location>
    </subcellularLocation>
</comment>
<reference evidence="12 13" key="1">
    <citation type="submission" date="2024-01" db="EMBL/GenBank/DDBJ databases">
        <title>The complete chloroplast genome sequence of Lithospermum erythrorhizon: insights into the phylogenetic relationship among Boraginaceae species and the maternal lineages of purple gromwells.</title>
        <authorList>
            <person name="Okada T."/>
            <person name="Watanabe K."/>
        </authorList>
    </citation>
    <scope>NUCLEOTIDE SEQUENCE [LARGE SCALE GENOMIC DNA]</scope>
</reference>
<keyword evidence="5" id="KW-0805">Transcription regulation</keyword>
<evidence type="ECO:0000256" key="3">
    <source>
        <dbReference type="ARBA" id="ARBA00022771"/>
    </source>
</evidence>
<dbReference type="Pfam" id="PF04770">
    <property type="entry name" value="ZF-HD_dimer"/>
    <property type="match status" value="1"/>
</dbReference>
<evidence type="ECO:0000256" key="10">
    <source>
        <dbReference type="SAM" id="MobiDB-lite"/>
    </source>
</evidence>
<keyword evidence="8" id="KW-0804">Transcription</keyword>
<dbReference type="GO" id="GO:0008270">
    <property type="term" value="F:zinc ion binding"/>
    <property type="evidence" value="ECO:0007669"/>
    <property type="project" value="UniProtKB-KW"/>
</dbReference>
<evidence type="ECO:0000256" key="9">
    <source>
        <dbReference type="ARBA" id="ARBA00023242"/>
    </source>
</evidence>
<dbReference type="GO" id="GO:0003700">
    <property type="term" value="F:DNA-binding transcription factor activity"/>
    <property type="evidence" value="ECO:0007669"/>
    <property type="project" value="TreeGrafter"/>
</dbReference>
<keyword evidence="6" id="KW-0238">DNA-binding</keyword>
<dbReference type="PANTHER" id="PTHR31948:SF72">
    <property type="entry name" value="ZINC-FINGER HOMEODOMAIN PROTEIN 10"/>
    <property type="match status" value="1"/>
</dbReference>
<feature type="region of interest" description="Disordered" evidence="10">
    <location>
        <begin position="1"/>
        <end position="25"/>
    </location>
</feature>
<dbReference type="PROSITE" id="PS51523">
    <property type="entry name" value="ZF_HD_DIMER"/>
    <property type="match status" value="1"/>
</dbReference>
<organism evidence="12 13">
    <name type="scientific">Lithospermum erythrorhizon</name>
    <name type="common">Purple gromwell</name>
    <name type="synonym">Lithospermum officinale var. erythrorhizon</name>
    <dbReference type="NCBI Taxonomy" id="34254"/>
    <lineage>
        <taxon>Eukaryota</taxon>
        <taxon>Viridiplantae</taxon>
        <taxon>Streptophyta</taxon>
        <taxon>Embryophyta</taxon>
        <taxon>Tracheophyta</taxon>
        <taxon>Spermatophyta</taxon>
        <taxon>Magnoliopsida</taxon>
        <taxon>eudicotyledons</taxon>
        <taxon>Gunneridae</taxon>
        <taxon>Pentapetalae</taxon>
        <taxon>asterids</taxon>
        <taxon>lamiids</taxon>
        <taxon>Boraginales</taxon>
        <taxon>Boraginaceae</taxon>
        <taxon>Boraginoideae</taxon>
        <taxon>Lithospermeae</taxon>
        <taxon>Lithospermum</taxon>
    </lineage>
</organism>
<evidence type="ECO:0000256" key="1">
    <source>
        <dbReference type="ARBA" id="ARBA00004123"/>
    </source>
</evidence>
<sequence length="328" mass="35574">MDLTTTPTKSVDSENDTPPHVQPITSLSFTNGAIKKHHPHPHQPPPPAPQVVVIYKECLKNHAASIGGHALDGCGEFMPSSSTTTTTTPMDPTSLKCAACGCHRNFHRREQDDCNFSPTPISTNTPTYAPPSSHMLLARGNNNNNNNIIHHSRKFSPSTSPPLSLHPPPSYAPPSHMLLALGTAANDDYHRLPSPVTPTAIKGENSSGRKRFRTKFTPYQKEKMLCFAEKMNWKMPKSDESAGVEEFCNEVGVTRGVLKVWIHNNKHTIGKKDANNTSLTINNGVKNVGNINFQSNNGYNDVDKNGENSNNGGVNLHVSGNGSSPSSS</sequence>
<evidence type="ECO:0000313" key="13">
    <source>
        <dbReference type="Proteomes" id="UP001454036"/>
    </source>
</evidence>
<feature type="domain" description="ZF-HD dimerization-type" evidence="11">
    <location>
        <begin position="55"/>
        <end position="110"/>
    </location>
</feature>
<keyword evidence="9" id="KW-0539">Nucleus</keyword>
<dbReference type="NCBIfam" id="TIGR01565">
    <property type="entry name" value="homeo_ZF_HD"/>
    <property type="match status" value="1"/>
</dbReference>
<dbReference type="InterPro" id="IPR009057">
    <property type="entry name" value="Homeodomain-like_sf"/>
</dbReference>
<evidence type="ECO:0000256" key="8">
    <source>
        <dbReference type="ARBA" id="ARBA00023163"/>
    </source>
</evidence>
<dbReference type="SUPFAM" id="SSF46689">
    <property type="entry name" value="Homeodomain-like"/>
    <property type="match status" value="1"/>
</dbReference>
<keyword evidence="7" id="KW-0371">Homeobox</keyword>
<evidence type="ECO:0000256" key="2">
    <source>
        <dbReference type="ARBA" id="ARBA00022723"/>
    </source>
</evidence>
<dbReference type="FunFam" id="1.10.10.60:FF:000257">
    <property type="entry name" value="Zinc-finger homeodomain protein 2"/>
    <property type="match status" value="1"/>
</dbReference>
<dbReference type="GO" id="GO:0005634">
    <property type="term" value="C:nucleus"/>
    <property type="evidence" value="ECO:0007669"/>
    <property type="project" value="UniProtKB-SubCell"/>
</dbReference>
<keyword evidence="3" id="KW-0863">Zinc-finger</keyword>
<dbReference type="NCBIfam" id="TIGR01566">
    <property type="entry name" value="ZF_HD_prot_N"/>
    <property type="match status" value="1"/>
</dbReference>
<evidence type="ECO:0000259" key="11">
    <source>
        <dbReference type="PROSITE" id="PS51523"/>
    </source>
</evidence>
<name>A0AAV3RQY1_LITER</name>
<keyword evidence="4" id="KW-0862">Zinc</keyword>
<dbReference type="Proteomes" id="UP001454036">
    <property type="component" value="Unassembled WGS sequence"/>
</dbReference>
<proteinExistence type="predicted"/>
<dbReference type="AlphaFoldDB" id="A0AAV3RQY1"/>
<accession>A0AAV3RQY1</accession>
<evidence type="ECO:0000313" key="12">
    <source>
        <dbReference type="EMBL" id="GAA0178839.1"/>
    </source>
</evidence>
<evidence type="ECO:0000256" key="4">
    <source>
        <dbReference type="ARBA" id="ARBA00022833"/>
    </source>
</evidence>
<gene>
    <name evidence="12" type="ORF">LIER_29890</name>
</gene>
<feature type="compositionally biased region" description="Low complexity" evidence="10">
    <location>
        <begin position="319"/>
        <end position="328"/>
    </location>
</feature>
<keyword evidence="2" id="KW-0479">Metal-binding</keyword>
<evidence type="ECO:0000256" key="5">
    <source>
        <dbReference type="ARBA" id="ARBA00023015"/>
    </source>
</evidence>
<dbReference type="GO" id="GO:0000976">
    <property type="term" value="F:transcription cis-regulatory region binding"/>
    <property type="evidence" value="ECO:0007669"/>
    <property type="project" value="TreeGrafter"/>
</dbReference>
<keyword evidence="13" id="KW-1185">Reference proteome</keyword>